<feature type="transmembrane region" description="Helical" evidence="1">
    <location>
        <begin position="107"/>
        <end position="124"/>
    </location>
</feature>
<dbReference type="PROSITE" id="PS50113">
    <property type="entry name" value="PAC"/>
    <property type="match status" value="1"/>
</dbReference>
<dbReference type="Gene3D" id="3.20.20.450">
    <property type="entry name" value="EAL domain"/>
    <property type="match status" value="1"/>
</dbReference>
<feature type="domain" description="EAL" evidence="4">
    <location>
        <begin position="592"/>
        <end position="843"/>
    </location>
</feature>
<dbReference type="SMART" id="SM00267">
    <property type="entry name" value="GGDEF"/>
    <property type="match status" value="1"/>
</dbReference>
<dbReference type="SUPFAM" id="SSF55785">
    <property type="entry name" value="PYP-like sensor domain (PAS domain)"/>
    <property type="match status" value="1"/>
</dbReference>
<dbReference type="NCBIfam" id="TIGR00229">
    <property type="entry name" value="sensory_box"/>
    <property type="match status" value="1"/>
</dbReference>
<proteinExistence type="predicted"/>
<evidence type="ECO:0000259" key="5">
    <source>
        <dbReference type="PROSITE" id="PS50887"/>
    </source>
</evidence>
<dbReference type="Gene3D" id="3.30.70.270">
    <property type="match status" value="1"/>
</dbReference>
<feature type="domain" description="PAS" evidence="2">
    <location>
        <begin position="295"/>
        <end position="365"/>
    </location>
</feature>
<dbReference type="InterPro" id="IPR035965">
    <property type="entry name" value="PAS-like_dom_sf"/>
</dbReference>
<evidence type="ECO:0000313" key="7">
    <source>
        <dbReference type="Proteomes" id="UP001212421"/>
    </source>
</evidence>
<keyword evidence="1" id="KW-0472">Membrane</keyword>
<dbReference type="CDD" id="cd00130">
    <property type="entry name" value="PAS"/>
    <property type="match status" value="1"/>
</dbReference>
<dbReference type="SMART" id="SM00091">
    <property type="entry name" value="PAS"/>
    <property type="match status" value="1"/>
</dbReference>
<dbReference type="InterPro" id="IPR000160">
    <property type="entry name" value="GGDEF_dom"/>
</dbReference>
<dbReference type="SUPFAM" id="SSF141868">
    <property type="entry name" value="EAL domain-like"/>
    <property type="match status" value="1"/>
</dbReference>
<evidence type="ECO:0000256" key="1">
    <source>
        <dbReference type="SAM" id="Phobius"/>
    </source>
</evidence>
<dbReference type="PANTHER" id="PTHR44757:SF2">
    <property type="entry name" value="BIOFILM ARCHITECTURE MAINTENANCE PROTEIN MBAA"/>
    <property type="match status" value="1"/>
</dbReference>
<feature type="transmembrane region" description="Helical" evidence="1">
    <location>
        <begin position="131"/>
        <end position="153"/>
    </location>
</feature>
<reference evidence="6 7" key="1">
    <citation type="submission" date="2021-05" db="EMBL/GenBank/DDBJ databases">
        <authorList>
            <person name="Kumar R."/>
            <person name="Kumar A."/>
            <person name="Mukhia S."/>
        </authorList>
    </citation>
    <scope>NUCLEOTIDE SEQUENCE [LARGE SCALE GENOMIC DNA]</scope>
    <source>
        <strain evidence="6 7">ERMR7:08</strain>
    </source>
</reference>
<dbReference type="PANTHER" id="PTHR44757">
    <property type="entry name" value="DIGUANYLATE CYCLASE DGCP"/>
    <property type="match status" value="1"/>
</dbReference>
<feature type="domain" description="PAC" evidence="3">
    <location>
        <begin position="368"/>
        <end position="419"/>
    </location>
</feature>
<name>A0ABY7N8V5_9MICO</name>
<dbReference type="PROSITE" id="PS50887">
    <property type="entry name" value="GGDEF"/>
    <property type="match status" value="1"/>
</dbReference>
<evidence type="ECO:0000259" key="4">
    <source>
        <dbReference type="PROSITE" id="PS50883"/>
    </source>
</evidence>
<dbReference type="RefSeq" id="WP_281533420.1">
    <property type="nucleotide sequence ID" value="NZ_CP075584.1"/>
</dbReference>
<dbReference type="InterPro" id="IPR013655">
    <property type="entry name" value="PAS_fold_3"/>
</dbReference>
<feature type="transmembrane region" description="Helical" evidence="1">
    <location>
        <begin position="39"/>
        <end position="59"/>
    </location>
</feature>
<feature type="transmembrane region" description="Helical" evidence="1">
    <location>
        <begin position="234"/>
        <end position="257"/>
    </location>
</feature>
<dbReference type="Gene3D" id="3.30.450.20">
    <property type="entry name" value="PAS domain"/>
    <property type="match status" value="1"/>
</dbReference>
<protein>
    <submittedName>
        <fullName evidence="6">EAL domain-containing protein</fullName>
    </submittedName>
</protein>
<dbReference type="InterPro" id="IPR043128">
    <property type="entry name" value="Rev_trsase/Diguanyl_cyclase"/>
</dbReference>
<dbReference type="PROSITE" id="PS50883">
    <property type="entry name" value="EAL"/>
    <property type="match status" value="1"/>
</dbReference>
<dbReference type="CDD" id="cd01949">
    <property type="entry name" value="GGDEF"/>
    <property type="match status" value="1"/>
</dbReference>
<evidence type="ECO:0000259" key="2">
    <source>
        <dbReference type="PROSITE" id="PS50112"/>
    </source>
</evidence>
<dbReference type="InterPro" id="IPR000014">
    <property type="entry name" value="PAS"/>
</dbReference>
<dbReference type="EMBL" id="CP075584">
    <property type="protein sequence ID" value="WBM78931.1"/>
    <property type="molecule type" value="Genomic_DNA"/>
</dbReference>
<dbReference type="InterPro" id="IPR029787">
    <property type="entry name" value="Nucleotide_cyclase"/>
</dbReference>
<dbReference type="InterPro" id="IPR035919">
    <property type="entry name" value="EAL_sf"/>
</dbReference>
<dbReference type="Pfam" id="PF00990">
    <property type="entry name" value="GGDEF"/>
    <property type="match status" value="1"/>
</dbReference>
<dbReference type="CDD" id="cd01948">
    <property type="entry name" value="EAL"/>
    <property type="match status" value="1"/>
</dbReference>
<dbReference type="InterPro" id="IPR000700">
    <property type="entry name" value="PAS-assoc_C"/>
</dbReference>
<dbReference type="PROSITE" id="PS50112">
    <property type="entry name" value="PAS"/>
    <property type="match status" value="1"/>
</dbReference>
<evidence type="ECO:0000259" key="3">
    <source>
        <dbReference type="PROSITE" id="PS50113"/>
    </source>
</evidence>
<accession>A0ABY7N8V5</accession>
<feature type="domain" description="GGDEF" evidence="5">
    <location>
        <begin position="451"/>
        <end position="583"/>
    </location>
</feature>
<dbReference type="NCBIfam" id="TIGR00254">
    <property type="entry name" value="GGDEF"/>
    <property type="match status" value="1"/>
</dbReference>
<dbReference type="SUPFAM" id="SSF55073">
    <property type="entry name" value="Nucleotide cyclase"/>
    <property type="match status" value="1"/>
</dbReference>
<dbReference type="Pfam" id="PF00563">
    <property type="entry name" value="EAL"/>
    <property type="match status" value="1"/>
</dbReference>
<sequence>MRVSRESRVVSALVALVALSSLARWYTLDLAAADALPHDVMKPTTIVGLLLLAVALALADRPAVTTGVGSVVTVIGALTLAEYVSGLSLGVDVLVPGLRLGDSPPRMAIGTALSLVLLGLAFCLRGMAGAAVTAGFAVLTLLLVLLTILSAAYGVSAVSDAGRPLNVSTLSVLSVSAIAAAILFERPDLGLVGLVRDRRSAGRLLRSGLPIIVLGPFALGWLRLWAQREGWFDSVLGTALLVASTIGLVLGIAWIAAVRLRALDIQRDGAFFALAVSNATLESAVHDRTRELSSTAERLHALIRIAPVGIVQFDADGGVVTTNEQWMRITGLTIEASRGDGWGRNIHGDDAERVFEAWRKTVSTGAAFESTFRFQTLSGEAKWVQASATRILDTTGTTGYLLSVTDVTDVRAAEARVEHLAFHDPLTDLPNRLLLLDRLDQALLFAARAHRGVGVLFIDLDRFKVVNDSLGHHAGDAVLVQIATRLRAAVRASDTVARIGGDEFVVLCPDIGTGAEARRVAKAVQAAVSLPIEIGDQTAMVDTSIGIAVSTGAEDAETLLRQADQAMYLAKDQGRARYEVFNDDLRSRIRRRVDTEIGLRTAVGRGEIETWYQPIVDLQHPRVAAAEALARWRRPGSGIVAPGDFIAIAEETGLIKDIGRTVLRQACSAATSLDADQAVSVNVSARQFVRSDFGTVVRRALLETGLEPGQLWLELTESAVIDVMDSATRTFDESCAISASASRSMTSGPAILRSPRLRSLEVDLLKIDMTFIDDLVSSDRDQAIVRGILHLADSLGLDVVAEGIETREQHELLREMGCRYGQRYLFARPQPDISGAVLCPDRLDRVAPAPSIP</sequence>
<keyword evidence="1" id="KW-1133">Transmembrane helix</keyword>
<keyword evidence="7" id="KW-1185">Reference proteome</keyword>
<feature type="transmembrane region" description="Helical" evidence="1">
    <location>
        <begin position="71"/>
        <end position="95"/>
    </location>
</feature>
<dbReference type="Pfam" id="PF08447">
    <property type="entry name" value="PAS_3"/>
    <property type="match status" value="1"/>
</dbReference>
<feature type="transmembrane region" description="Helical" evidence="1">
    <location>
        <begin position="204"/>
        <end position="222"/>
    </location>
</feature>
<dbReference type="Proteomes" id="UP001212421">
    <property type="component" value="Chromosome"/>
</dbReference>
<gene>
    <name evidence="6" type="ORF">KIV56_10095</name>
</gene>
<feature type="transmembrane region" description="Helical" evidence="1">
    <location>
        <begin position="165"/>
        <end position="184"/>
    </location>
</feature>
<dbReference type="SMART" id="SM00052">
    <property type="entry name" value="EAL"/>
    <property type="match status" value="1"/>
</dbReference>
<keyword evidence="1" id="KW-0812">Transmembrane</keyword>
<dbReference type="InterPro" id="IPR001633">
    <property type="entry name" value="EAL_dom"/>
</dbReference>
<evidence type="ECO:0000313" key="6">
    <source>
        <dbReference type="EMBL" id="WBM78931.1"/>
    </source>
</evidence>
<organism evidence="6 7">
    <name type="scientific">Cryobacterium breve</name>
    <dbReference type="NCBI Taxonomy" id="1259258"/>
    <lineage>
        <taxon>Bacteria</taxon>
        <taxon>Bacillati</taxon>
        <taxon>Actinomycetota</taxon>
        <taxon>Actinomycetes</taxon>
        <taxon>Micrococcales</taxon>
        <taxon>Microbacteriaceae</taxon>
        <taxon>Cryobacterium</taxon>
    </lineage>
</organism>
<dbReference type="InterPro" id="IPR052155">
    <property type="entry name" value="Biofilm_reg_signaling"/>
</dbReference>